<feature type="transmembrane region" description="Helical" evidence="6">
    <location>
        <begin position="429"/>
        <end position="449"/>
    </location>
</feature>
<dbReference type="GO" id="GO:0009744">
    <property type="term" value="P:response to sucrose"/>
    <property type="evidence" value="ECO:0007669"/>
    <property type="project" value="UniProtKB-ARBA"/>
</dbReference>
<keyword evidence="3 6" id="KW-1133">Transmembrane helix</keyword>
<dbReference type="GO" id="GO:0046872">
    <property type="term" value="F:metal ion binding"/>
    <property type="evidence" value="ECO:0007669"/>
    <property type="project" value="UniProtKB-KW"/>
</dbReference>
<evidence type="ECO:0000313" key="7">
    <source>
        <dbReference type="EMBL" id="RZC61981.1"/>
    </source>
</evidence>
<dbReference type="Pfam" id="PF03006">
    <property type="entry name" value="HlyIII"/>
    <property type="match status" value="1"/>
</dbReference>
<dbReference type="AlphaFoldDB" id="A0A4Y7JPV4"/>
<dbReference type="Gramene" id="RZC61981">
    <property type="protein sequence ID" value="RZC61981"/>
    <property type="gene ID" value="C5167_023767"/>
</dbReference>
<keyword evidence="4 6" id="KW-0472">Membrane</keyword>
<keyword evidence="2 6" id="KW-0812">Transmembrane</keyword>
<evidence type="ECO:0000256" key="3">
    <source>
        <dbReference type="ARBA" id="ARBA00022989"/>
    </source>
</evidence>
<feature type="binding site" evidence="5">
    <location>
        <position position="427"/>
    </location>
    <ligand>
        <name>Zn(2+)</name>
        <dbReference type="ChEBI" id="CHEBI:29105"/>
    </ligand>
</feature>
<evidence type="ECO:0000256" key="1">
    <source>
        <dbReference type="ARBA" id="ARBA00004141"/>
    </source>
</evidence>
<feature type="transmembrane region" description="Helical" evidence="6">
    <location>
        <begin position="325"/>
        <end position="345"/>
    </location>
</feature>
<sequence length="462" mass="53353">MRREEKRRERLGREGALNWCSWVGCLVGELHLNRKREKKQREREFNLKEEINHPINPFSKSLSFFSQMTTAGTDHQASENSNCCVWRRKKGIRKKSKSSSSFSSSSSEDLVMEEMKAVSPLMNGINKKEKKNHNSRKKNKCFELLAYKDLPDYMKDNEYILDHYRANWPIKVAFYSLFRWHNETLNIWTHLIGFFVFVGLTAANLIEIPEVADLLGKFTSWSLPMATPGGNASHDSKDFYYRTTASVDLGEMSPSELQVAQWPFFVFLAGSMFCLLTSSICHLFCCHSHRLSLLLLRLDYVGIAVMIVTSFFPPMYYIFQCQPQWQWIYLGGITTMGVFTIINLLTPAFSTSKYRVYRALLFCAMGFSGIIPAIHALILNWNEPRRVATVTYESIMALSYATGTLFYVTRIPERWKPGWFDLAGHSHQIFHVFVIMGALSHYYAALVFIDWRRVVGCPTTNL</sequence>
<comment type="subcellular location">
    <subcellularLocation>
        <location evidence="1">Membrane</location>
        <topology evidence="1">Multi-pass membrane protein</topology>
    </subcellularLocation>
</comment>
<proteinExistence type="predicted"/>
<feature type="transmembrane region" description="Helical" evidence="6">
    <location>
        <begin position="262"/>
        <end position="286"/>
    </location>
</feature>
<protein>
    <submittedName>
        <fullName evidence="7">Uncharacterized protein</fullName>
    </submittedName>
</protein>
<feature type="transmembrane region" description="Helical" evidence="6">
    <location>
        <begin position="185"/>
        <end position="206"/>
    </location>
</feature>
<feature type="transmembrane region" description="Helical" evidence="6">
    <location>
        <begin position="357"/>
        <end position="378"/>
    </location>
</feature>
<organism evidence="7 8">
    <name type="scientific">Papaver somniferum</name>
    <name type="common">Opium poppy</name>
    <dbReference type="NCBI Taxonomy" id="3469"/>
    <lineage>
        <taxon>Eukaryota</taxon>
        <taxon>Viridiplantae</taxon>
        <taxon>Streptophyta</taxon>
        <taxon>Embryophyta</taxon>
        <taxon>Tracheophyta</taxon>
        <taxon>Spermatophyta</taxon>
        <taxon>Magnoliopsida</taxon>
        <taxon>Ranunculales</taxon>
        <taxon>Papaveraceae</taxon>
        <taxon>Papaveroideae</taxon>
        <taxon>Papaver</taxon>
    </lineage>
</organism>
<reference evidence="7 8" key="1">
    <citation type="journal article" date="2018" name="Science">
        <title>The opium poppy genome and morphinan production.</title>
        <authorList>
            <person name="Guo L."/>
            <person name="Winzer T."/>
            <person name="Yang X."/>
            <person name="Li Y."/>
            <person name="Ning Z."/>
            <person name="He Z."/>
            <person name="Teodor R."/>
            <person name="Lu Y."/>
            <person name="Bowser T.A."/>
            <person name="Graham I.A."/>
            <person name="Ye K."/>
        </authorList>
    </citation>
    <scope>NUCLEOTIDE SEQUENCE [LARGE SCALE GENOMIC DNA]</scope>
    <source>
        <strain evidence="8">cv. HN1</strain>
        <tissue evidence="7">Leaves</tissue>
    </source>
</reference>
<gene>
    <name evidence="7" type="ORF">C5167_023767</name>
</gene>
<evidence type="ECO:0000256" key="6">
    <source>
        <dbReference type="SAM" id="Phobius"/>
    </source>
</evidence>
<dbReference type="Proteomes" id="UP000316621">
    <property type="component" value="Chromosome 5"/>
</dbReference>
<keyword evidence="5" id="KW-0862">Zinc</keyword>
<accession>A0A4Y7JPV4</accession>
<dbReference type="GO" id="GO:0016020">
    <property type="term" value="C:membrane"/>
    <property type="evidence" value="ECO:0007669"/>
    <property type="project" value="UniProtKB-SubCell"/>
</dbReference>
<evidence type="ECO:0000256" key="2">
    <source>
        <dbReference type="ARBA" id="ARBA00022692"/>
    </source>
</evidence>
<dbReference type="GO" id="GO:0038023">
    <property type="term" value="F:signaling receptor activity"/>
    <property type="evidence" value="ECO:0007669"/>
    <property type="project" value="TreeGrafter"/>
</dbReference>
<dbReference type="EMBL" id="CM010719">
    <property type="protein sequence ID" value="RZC61981.1"/>
    <property type="molecule type" value="Genomic_DNA"/>
</dbReference>
<dbReference type="PANTHER" id="PTHR20855">
    <property type="entry name" value="ADIPOR/PROGESTIN RECEPTOR-RELATED"/>
    <property type="match status" value="1"/>
</dbReference>
<keyword evidence="5" id="KW-0479">Metal-binding</keyword>
<dbReference type="PROSITE" id="PS51257">
    <property type="entry name" value="PROKAR_LIPOPROTEIN"/>
    <property type="match status" value="1"/>
</dbReference>
<evidence type="ECO:0000313" key="8">
    <source>
        <dbReference type="Proteomes" id="UP000316621"/>
    </source>
</evidence>
<name>A0A4Y7JPV4_PAPSO</name>
<dbReference type="STRING" id="3469.A0A4Y7JPV4"/>
<dbReference type="OMA" id="GQSHNWM"/>
<keyword evidence="8" id="KW-1185">Reference proteome</keyword>
<dbReference type="GO" id="GO:0009725">
    <property type="term" value="P:response to hormone"/>
    <property type="evidence" value="ECO:0007669"/>
    <property type="project" value="UniProtKB-ARBA"/>
</dbReference>
<feature type="binding site" evidence="5">
    <location>
        <position position="431"/>
    </location>
    <ligand>
        <name>Zn(2+)</name>
        <dbReference type="ChEBI" id="CHEBI:29105"/>
    </ligand>
</feature>
<feature type="binding site" evidence="5">
    <location>
        <position position="282"/>
    </location>
    <ligand>
        <name>Zn(2+)</name>
        <dbReference type="ChEBI" id="CHEBI:29105"/>
    </ligand>
</feature>
<dbReference type="OrthoDB" id="529367at2759"/>
<dbReference type="PANTHER" id="PTHR20855:SF115">
    <property type="entry name" value="HEPTAHELICAL TRANSMEMBRANE PROTEIN 1"/>
    <property type="match status" value="1"/>
</dbReference>
<evidence type="ECO:0000256" key="5">
    <source>
        <dbReference type="PIRSR" id="PIRSR604254-1"/>
    </source>
</evidence>
<evidence type="ECO:0000256" key="4">
    <source>
        <dbReference type="ARBA" id="ARBA00023136"/>
    </source>
</evidence>
<dbReference type="InterPro" id="IPR004254">
    <property type="entry name" value="AdipoR/HlyIII-related"/>
</dbReference>
<feature type="transmembrane region" description="Helical" evidence="6">
    <location>
        <begin position="298"/>
        <end position="319"/>
    </location>
</feature>